<feature type="domain" description="DOMON" evidence="14">
    <location>
        <begin position="43"/>
        <end position="174"/>
    </location>
</feature>
<dbReference type="SMART" id="SM00665">
    <property type="entry name" value="B561"/>
    <property type="match status" value="1"/>
</dbReference>
<dbReference type="InterPro" id="IPR045150">
    <property type="entry name" value="CYB561D1/2"/>
</dbReference>
<keyword evidence="13" id="KW-0732">Signal</keyword>
<organism evidence="16 18">
    <name type="scientific">Parascaris univalens</name>
    <name type="common">Nematode worm</name>
    <dbReference type="NCBI Taxonomy" id="6257"/>
    <lineage>
        <taxon>Eukaryota</taxon>
        <taxon>Metazoa</taxon>
        <taxon>Ecdysozoa</taxon>
        <taxon>Nematoda</taxon>
        <taxon>Chromadorea</taxon>
        <taxon>Rhabditida</taxon>
        <taxon>Spirurina</taxon>
        <taxon>Ascaridomorpha</taxon>
        <taxon>Ascaridoidea</taxon>
        <taxon>Ascarididae</taxon>
        <taxon>Parascaris</taxon>
    </lineage>
</organism>
<evidence type="ECO:0000256" key="10">
    <source>
        <dbReference type="ARBA" id="ARBA00023136"/>
    </source>
</evidence>
<evidence type="ECO:0000313" key="18">
    <source>
        <dbReference type="WBParaSite" id="PgR026_g077_t02"/>
    </source>
</evidence>
<comment type="cofactor">
    <cofactor evidence="1">
        <name>heme b</name>
        <dbReference type="ChEBI" id="CHEBI:60344"/>
    </cofactor>
</comment>
<dbReference type="PROSITE" id="PS50836">
    <property type="entry name" value="DOMON"/>
    <property type="match status" value="1"/>
</dbReference>
<feature type="transmembrane region" description="Helical" evidence="12">
    <location>
        <begin position="229"/>
        <end position="248"/>
    </location>
</feature>
<dbReference type="PANTHER" id="PTHR15422:SF24">
    <property type="entry name" value="DOMON RELATED DOMAIN-CONTAINING PROTEIN"/>
    <property type="match status" value="1"/>
</dbReference>
<evidence type="ECO:0000256" key="7">
    <source>
        <dbReference type="ARBA" id="ARBA00022982"/>
    </source>
</evidence>
<protein>
    <recommendedName>
        <fullName evidence="11">ascorbate ferrireductase (transmembrane)</fullName>
        <ecNumber evidence="11">7.2.1.3</ecNumber>
    </recommendedName>
</protein>
<keyword evidence="5 12" id="KW-0812">Transmembrane</keyword>
<proteinExistence type="predicted"/>
<dbReference type="GO" id="GO:0140571">
    <property type="term" value="F:transmembrane ascorbate ferrireductase activity"/>
    <property type="evidence" value="ECO:0007669"/>
    <property type="project" value="UniProtKB-EC"/>
</dbReference>
<keyword evidence="7" id="KW-0249">Electron transport</keyword>
<feature type="domain" description="Cytochrome b561" evidence="15">
    <location>
        <begin position="201"/>
        <end position="419"/>
    </location>
</feature>
<evidence type="ECO:0000256" key="9">
    <source>
        <dbReference type="ARBA" id="ARBA00023004"/>
    </source>
</evidence>
<dbReference type="PANTHER" id="PTHR15422">
    <property type="entry name" value="OS05G0565100 PROTEIN"/>
    <property type="match status" value="1"/>
</dbReference>
<evidence type="ECO:0000256" key="3">
    <source>
        <dbReference type="ARBA" id="ARBA00022448"/>
    </source>
</evidence>
<keyword evidence="6" id="KW-0479">Metal-binding</keyword>
<keyword evidence="9" id="KW-0408">Iron</keyword>
<keyword evidence="4" id="KW-0349">Heme</keyword>
<dbReference type="WBParaSite" id="PgR026_g077_t01">
    <property type="protein sequence ID" value="PgR026_g077_t01"/>
    <property type="gene ID" value="PgR026_g077"/>
</dbReference>
<evidence type="ECO:0000259" key="15">
    <source>
        <dbReference type="PROSITE" id="PS50939"/>
    </source>
</evidence>
<dbReference type="WBParaSite" id="PgR026_g077_t02">
    <property type="protein sequence ID" value="PgR026_g077_t02"/>
    <property type="gene ID" value="PgR026_g077"/>
</dbReference>
<sequence length="485" mass="55417">MFNRVSIFLIFLPFIVIVCNSEKRCGSEYGCWSIPPGCAENECTVLIRWFVDDTILHLEMDASLNDVTQTNMGAYVAVGFSDDQRMDDNMVIECVYNGREEVRPYVSYNDGNHNAQLHAASELLILDANFSLIDNKIFCGIDLDFDQRGALSIIDQAKVDDVISKPIYLQFALGLADPYTFAKKKHSLWDGPLYPWTSSKQIHLRAITPYGYETIDEATQSVTFISRNLTYVLVTLHSVMMLWAWWFLASNAILLARYCKFAWPSTKLCGAAVWFQFHRSLMVLSVVLQVIAFLFVIIQAGFKFYLWCTMECTMEHFSKPTHTWTGLIAFTLAVFQPFFAWIRPSGISKFRYAFSCLHWFIGMTAFVVASVAIISAIPLSKTALAQHHAKLPNFWMGLYLIFFTITTIIMEMLVARNVSKRTRRESDNAALIYSKIPIVERQSRTPRAVCNRRLRVFVLLLHTMGSFAICSILSKMLIDSYFSSH</sequence>
<dbReference type="GO" id="GO:0016020">
    <property type="term" value="C:membrane"/>
    <property type="evidence" value="ECO:0007669"/>
    <property type="project" value="UniProtKB-SubCell"/>
</dbReference>
<evidence type="ECO:0000256" key="8">
    <source>
        <dbReference type="ARBA" id="ARBA00022989"/>
    </source>
</evidence>
<evidence type="ECO:0000256" key="2">
    <source>
        <dbReference type="ARBA" id="ARBA00004141"/>
    </source>
</evidence>
<evidence type="ECO:0000256" key="5">
    <source>
        <dbReference type="ARBA" id="ARBA00022692"/>
    </source>
</evidence>
<evidence type="ECO:0000256" key="12">
    <source>
        <dbReference type="SAM" id="Phobius"/>
    </source>
</evidence>
<keyword evidence="16" id="KW-1185">Reference proteome</keyword>
<feature type="transmembrane region" description="Helical" evidence="12">
    <location>
        <begin position="322"/>
        <end position="342"/>
    </location>
</feature>
<name>A0A915B4B7_PARUN</name>
<feature type="transmembrane region" description="Helical" evidence="12">
    <location>
        <begin position="394"/>
        <end position="414"/>
    </location>
</feature>
<feature type="transmembrane region" description="Helical" evidence="12">
    <location>
        <begin position="354"/>
        <end position="374"/>
    </location>
</feature>
<dbReference type="InterPro" id="IPR006593">
    <property type="entry name" value="Cyt_b561/ferric_Rdtase_TM"/>
</dbReference>
<keyword evidence="10 12" id="KW-0472">Membrane</keyword>
<evidence type="ECO:0000259" key="14">
    <source>
        <dbReference type="PROSITE" id="PS50836"/>
    </source>
</evidence>
<evidence type="ECO:0000256" key="13">
    <source>
        <dbReference type="SAM" id="SignalP"/>
    </source>
</evidence>
<reference evidence="17 18" key="1">
    <citation type="submission" date="2022-11" db="UniProtKB">
        <authorList>
            <consortium name="WormBaseParasite"/>
        </authorList>
    </citation>
    <scope>IDENTIFICATION</scope>
</reference>
<evidence type="ECO:0000256" key="1">
    <source>
        <dbReference type="ARBA" id="ARBA00001970"/>
    </source>
</evidence>
<comment type="subcellular location">
    <subcellularLocation>
        <location evidence="2">Membrane</location>
        <topology evidence="2">Multi-pass membrane protein</topology>
    </subcellularLocation>
</comment>
<feature type="signal peptide" evidence="13">
    <location>
        <begin position="1"/>
        <end position="21"/>
    </location>
</feature>
<dbReference type="PROSITE" id="PS50939">
    <property type="entry name" value="CYTOCHROME_B561"/>
    <property type="match status" value="1"/>
</dbReference>
<keyword evidence="8 12" id="KW-1133">Transmembrane helix</keyword>
<dbReference type="EC" id="7.2.1.3" evidence="11"/>
<keyword evidence="3" id="KW-0813">Transport</keyword>
<dbReference type="GO" id="GO:0140575">
    <property type="term" value="F:transmembrane monodehydroascorbate reductase activity"/>
    <property type="evidence" value="ECO:0007669"/>
    <property type="project" value="InterPro"/>
</dbReference>
<dbReference type="Proteomes" id="UP000887569">
    <property type="component" value="Unplaced"/>
</dbReference>
<dbReference type="AlphaFoldDB" id="A0A915B4B7"/>
<feature type="transmembrane region" description="Helical" evidence="12">
    <location>
        <begin position="281"/>
        <end position="302"/>
    </location>
</feature>
<evidence type="ECO:0000313" key="17">
    <source>
        <dbReference type="WBParaSite" id="PgR026_g077_t01"/>
    </source>
</evidence>
<accession>A0A915B4B7</accession>
<dbReference type="GO" id="GO:0046872">
    <property type="term" value="F:metal ion binding"/>
    <property type="evidence" value="ECO:0007669"/>
    <property type="project" value="UniProtKB-KW"/>
</dbReference>
<evidence type="ECO:0000256" key="4">
    <source>
        <dbReference type="ARBA" id="ARBA00022617"/>
    </source>
</evidence>
<evidence type="ECO:0000256" key="6">
    <source>
        <dbReference type="ARBA" id="ARBA00022723"/>
    </source>
</evidence>
<evidence type="ECO:0000313" key="16">
    <source>
        <dbReference type="Proteomes" id="UP000887569"/>
    </source>
</evidence>
<feature type="chain" id="PRO_5041109717" description="ascorbate ferrireductase (transmembrane)" evidence="13">
    <location>
        <begin position="22"/>
        <end position="485"/>
    </location>
</feature>
<dbReference type="CDD" id="cd08760">
    <property type="entry name" value="Cyt_b561_FRRS1_like"/>
    <property type="match status" value="1"/>
</dbReference>
<dbReference type="GO" id="GO:0020037">
    <property type="term" value="F:heme binding"/>
    <property type="evidence" value="ECO:0007669"/>
    <property type="project" value="TreeGrafter"/>
</dbReference>
<dbReference type="Gene3D" id="1.20.120.1770">
    <property type="match status" value="1"/>
</dbReference>
<dbReference type="InterPro" id="IPR005018">
    <property type="entry name" value="DOMON_domain"/>
</dbReference>
<evidence type="ECO:0000256" key="11">
    <source>
        <dbReference type="ARBA" id="ARBA00024225"/>
    </source>
</evidence>
<feature type="transmembrane region" description="Helical" evidence="12">
    <location>
        <begin position="456"/>
        <end position="478"/>
    </location>
</feature>
<dbReference type="Pfam" id="PF03188">
    <property type="entry name" value="Cytochrom_B561"/>
    <property type="match status" value="1"/>
</dbReference>